<keyword evidence="5" id="KW-1185">Reference proteome</keyword>
<sequence>MGKTLAPASVRRIHAVLRRALTVAVRWGLITTNPALLVDPPPLTRATVKPYTVAEARSFLEAASRDRLEARWLIALSLGLRQGEVLGLGWQHVDLENSLLFVERALQRQPDGTLALVRTKTDRSNRVIPMPPSLAASLVRRRNVQHQEREAAGDLWQESDLVFTTSLGTPVHPRNDYRSFQSLTKRAGLRRIRVHDLRHTRPACCSPRAYPPAS</sequence>
<dbReference type="Pfam" id="PF00589">
    <property type="entry name" value="Phage_integrase"/>
    <property type="match status" value="1"/>
</dbReference>
<reference evidence="4 5" key="1">
    <citation type="submission" date="2020-08" db="EMBL/GenBank/DDBJ databases">
        <title>Genome sequence of Nocardioides mesophilus KACC 16243T.</title>
        <authorList>
            <person name="Hyun D.-W."/>
            <person name="Bae J.-W."/>
        </authorList>
    </citation>
    <scope>NUCLEOTIDE SEQUENCE [LARGE SCALE GENOMIC DNA]</scope>
    <source>
        <strain evidence="4 5">KACC 16243</strain>
    </source>
</reference>
<dbReference type="EMBL" id="CP060713">
    <property type="protein sequence ID" value="QNN54687.1"/>
    <property type="molecule type" value="Genomic_DNA"/>
</dbReference>
<evidence type="ECO:0000256" key="1">
    <source>
        <dbReference type="ARBA" id="ARBA00023125"/>
    </source>
</evidence>
<dbReference type="InterPro" id="IPR013762">
    <property type="entry name" value="Integrase-like_cat_sf"/>
</dbReference>
<protein>
    <submittedName>
        <fullName evidence="4">Site-specific integrase</fullName>
    </submittedName>
</protein>
<dbReference type="GO" id="GO:0006310">
    <property type="term" value="P:DNA recombination"/>
    <property type="evidence" value="ECO:0007669"/>
    <property type="project" value="UniProtKB-KW"/>
</dbReference>
<evidence type="ECO:0000256" key="2">
    <source>
        <dbReference type="ARBA" id="ARBA00023172"/>
    </source>
</evidence>
<keyword evidence="1" id="KW-0238">DNA-binding</keyword>
<dbReference type="Proteomes" id="UP000515947">
    <property type="component" value="Chromosome"/>
</dbReference>
<dbReference type="PANTHER" id="PTHR30349">
    <property type="entry name" value="PHAGE INTEGRASE-RELATED"/>
    <property type="match status" value="1"/>
</dbReference>
<gene>
    <name evidence="4" type="ORF">H9L09_10530</name>
</gene>
<proteinExistence type="predicted"/>
<feature type="domain" description="Tyr recombinase" evidence="3">
    <location>
        <begin position="46"/>
        <end position="214"/>
    </location>
</feature>
<name>A0A7G9RGG2_9ACTN</name>
<keyword evidence="2" id="KW-0233">DNA recombination</keyword>
<dbReference type="PROSITE" id="PS51898">
    <property type="entry name" value="TYR_RECOMBINASE"/>
    <property type="match status" value="1"/>
</dbReference>
<dbReference type="InterPro" id="IPR011010">
    <property type="entry name" value="DNA_brk_join_enz"/>
</dbReference>
<organism evidence="4 5">
    <name type="scientific">Nocardioides mesophilus</name>
    <dbReference type="NCBI Taxonomy" id="433659"/>
    <lineage>
        <taxon>Bacteria</taxon>
        <taxon>Bacillati</taxon>
        <taxon>Actinomycetota</taxon>
        <taxon>Actinomycetes</taxon>
        <taxon>Propionibacteriales</taxon>
        <taxon>Nocardioidaceae</taxon>
        <taxon>Nocardioides</taxon>
    </lineage>
</organism>
<dbReference type="CDD" id="cd01189">
    <property type="entry name" value="INT_ICEBs1_C_like"/>
    <property type="match status" value="1"/>
</dbReference>
<dbReference type="InterPro" id="IPR002104">
    <property type="entry name" value="Integrase_catalytic"/>
</dbReference>
<dbReference type="SUPFAM" id="SSF56349">
    <property type="entry name" value="DNA breaking-rejoining enzymes"/>
    <property type="match status" value="1"/>
</dbReference>
<dbReference type="InterPro" id="IPR010998">
    <property type="entry name" value="Integrase_recombinase_N"/>
</dbReference>
<evidence type="ECO:0000259" key="3">
    <source>
        <dbReference type="PROSITE" id="PS51898"/>
    </source>
</evidence>
<dbReference type="KEGG" id="nmes:H9L09_10530"/>
<evidence type="ECO:0000313" key="4">
    <source>
        <dbReference type="EMBL" id="QNN54687.1"/>
    </source>
</evidence>
<evidence type="ECO:0000313" key="5">
    <source>
        <dbReference type="Proteomes" id="UP000515947"/>
    </source>
</evidence>
<dbReference type="Gene3D" id="1.10.443.10">
    <property type="entry name" value="Intergrase catalytic core"/>
    <property type="match status" value="1"/>
</dbReference>
<dbReference type="GO" id="GO:0003677">
    <property type="term" value="F:DNA binding"/>
    <property type="evidence" value="ECO:0007669"/>
    <property type="project" value="UniProtKB-KW"/>
</dbReference>
<dbReference type="Gene3D" id="1.10.150.130">
    <property type="match status" value="1"/>
</dbReference>
<dbReference type="AlphaFoldDB" id="A0A7G9RGG2"/>
<dbReference type="GO" id="GO:0015074">
    <property type="term" value="P:DNA integration"/>
    <property type="evidence" value="ECO:0007669"/>
    <property type="project" value="InterPro"/>
</dbReference>
<dbReference type="InterPro" id="IPR050090">
    <property type="entry name" value="Tyrosine_recombinase_XerCD"/>
</dbReference>
<accession>A0A7G9RGG2</accession>
<dbReference type="PANTHER" id="PTHR30349:SF91">
    <property type="entry name" value="INTA PROTEIN"/>
    <property type="match status" value="1"/>
</dbReference>